<dbReference type="AlphaFoldDB" id="A0A379DAL2"/>
<evidence type="ECO:0000256" key="2">
    <source>
        <dbReference type="ARBA" id="ARBA00022475"/>
    </source>
</evidence>
<dbReference type="InterPro" id="IPR010343">
    <property type="entry name" value="ArAE_1"/>
</dbReference>
<dbReference type="EMBL" id="UGTH01000001">
    <property type="protein sequence ID" value="SUB74957.1"/>
    <property type="molecule type" value="Genomic_DNA"/>
</dbReference>
<dbReference type="Pfam" id="PF11728">
    <property type="entry name" value="ArAE_1_C"/>
    <property type="match status" value="1"/>
</dbReference>
<keyword evidence="2" id="KW-1003">Cell membrane</keyword>
<feature type="transmembrane region" description="Helical" evidence="6">
    <location>
        <begin position="52"/>
        <end position="73"/>
    </location>
</feature>
<evidence type="ECO:0000256" key="3">
    <source>
        <dbReference type="ARBA" id="ARBA00022692"/>
    </source>
</evidence>
<organism evidence="8 9">
    <name type="scientific">Peptoniphilus indolicus</name>
    <dbReference type="NCBI Taxonomy" id="33030"/>
    <lineage>
        <taxon>Bacteria</taxon>
        <taxon>Bacillati</taxon>
        <taxon>Bacillota</taxon>
        <taxon>Tissierellia</taxon>
        <taxon>Tissierellales</taxon>
        <taxon>Peptoniphilaceae</taxon>
        <taxon>Peptoniphilus</taxon>
    </lineage>
</organism>
<dbReference type="Gene3D" id="1.20.120.940">
    <property type="entry name" value="Putative aromatic acid exporter, C-terminal domain"/>
    <property type="match status" value="1"/>
</dbReference>
<protein>
    <submittedName>
        <fullName evidence="8">Predicted membrane protein</fullName>
    </submittedName>
</protein>
<dbReference type="InterPro" id="IPR052984">
    <property type="entry name" value="UPF0421"/>
</dbReference>
<dbReference type="PANTHER" id="PTHR40064:SF1">
    <property type="entry name" value="MEMBRANE PROTEIN"/>
    <property type="match status" value="1"/>
</dbReference>
<evidence type="ECO:0000256" key="4">
    <source>
        <dbReference type="ARBA" id="ARBA00022989"/>
    </source>
</evidence>
<feature type="domain" description="Putative aromatic acid exporter C-terminal" evidence="7">
    <location>
        <begin position="147"/>
        <end position="310"/>
    </location>
</feature>
<reference evidence="8 9" key="1">
    <citation type="submission" date="2018-06" db="EMBL/GenBank/DDBJ databases">
        <authorList>
            <consortium name="Pathogen Informatics"/>
            <person name="Doyle S."/>
        </authorList>
    </citation>
    <scope>NUCLEOTIDE SEQUENCE [LARGE SCALE GENOMIC DNA]</scope>
    <source>
        <strain evidence="8 9">NCTC11088</strain>
    </source>
</reference>
<comment type="subcellular location">
    <subcellularLocation>
        <location evidence="1">Cell membrane</location>
        <topology evidence="1">Multi-pass membrane protein</topology>
    </subcellularLocation>
</comment>
<keyword evidence="5 6" id="KW-0472">Membrane</keyword>
<keyword evidence="4 6" id="KW-1133">Transmembrane helix</keyword>
<evidence type="ECO:0000256" key="5">
    <source>
        <dbReference type="ARBA" id="ARBA00023136"/>
    </source>
</evidence>
<dbReference type="GO" id="GO:0005886">
    <property type="term" value="C:plasma membrane"/>
    <property type="evidence" value="ECO:0007669"/>
    <property type="project" value="UniProtKB-SubCell"/>
</dbReference>
<dbReference type="PANTHER" id="PTHR40064">
    <property type="entry name" value="MEMBRANE PROTEIN-RELATED"/>
    <property type="match status" value="1"/>
</dbReference>
<dbReference type="InterPro" id="IPR038323">
    <property type="entry name" value="ArAE_1_C_sf"/>
</dbReference>
<feature type="transmembrane region" description="Helical" evidence="6">
    <location>
        <begin position="80"/>
        <end position="100"/>
    </location>
</feature>
<dbReference type="InterPro" id="IPR021062">
    <property type="entry name" value="ArAE_1_C"/>
</dbReference>
<evidence type="ECO:0000259" key="7">
    <source>
        <dbReference type="Pfam" id="PF11728"/>
    </source>
</evidence>
<evidence type="ECO:0000256" key="6">
    <source>
        <dbReference type="SAM" id="Phobius"/>
    </source>
</evidence>
<feature type="transmembrane region" description="Helical" evidence="6">
    <location>
        <begin position="120"/>
        <end position="142"/>
    </location>
</feature>
<gene>
    <name evidence="8" type="ORF">NCTC11088_00719</name>
</gene>
<feature type="transmembrane region" description="Helical" evidence="6">
    <location>
        <begin position="12"/>
        <end position="40"/>
    </location>
</feature>
<evidence type="ECO:0000313" key="9">
    <source>
        <dbReference type="Proteomes" id="UP000254777"/>
    </source>
</evidence>
<dbReference type="RefSeq" id="WP_004819498.1">
    <property type="nucleotide sequence ID" value="NZ_UGTH01000001.1"/>
</dbReference>
<dbReference type="Proteomes" id="UP000254777">
    <property type="component" value="Unassembled WGS sequence"/>
</dbReference>
<accession>A0A379DAL2</accession>
<dbReference type="Pfam" id="PF06081">
    <property type="entry name" value="ArAE_1"/>
    <property type="match status" value="1"/>
</dbReference>
<name>A0A379DAL2_9FIRM</name>
<proteinExistence type="predicted"/>
<evidence type="ECO:0000256" key="1">
    <source>
        <dbReference type="ARBA" id="ARBA00004651"/>
    </source>
</evidence>
<sequence length="325" mass="36867">MNIIGLKTIKIALAAGISLFIAELLGLKSSSAAAIIAILSVMDTREATYKGVINRMASAILALGIGSMCFMFLGYNLWAYVLYLILFVPISLLLKIDIGLGPSSVLVTHLLLSNGVELGLILNEIALMIIGSGFAIVANLYFPSVSKELQEVLDKIDGKIRSILVHYANYITQDIPLMKGEVVFNILDNDLKLAETLLRNERENMFYEESADLMSYWTMRVEQVRILRRMFENLKYMPQEFTQGTGLAELMILQNEKNSEAELTDTIINRLEELYNRYRNLPLPESRDEFEKRSTLFRTYLEFKEFVDVRNAYDDVTEAKKSTIN</sequence>
<evidence type="ECO:0000313" key="8">
    <source>
        <dbReference type="EMBL" id="SUB74957.1"/>
    </source>
</evidence>
<keyword evidence="3 6" id="KW-0812">Transmembrane</keyword>